<protein>
    <submittedName>
        <fullName evidence="1">Uncharacterized protein</fullName>
    </submittedName>
</protein>
<name>A0A972NLF4_9BURK</name>
<keyword evidence="2" id="KW-1185">Reference proteome</keyword>
<proteinExistence type="predicted"/>
<gene>
    <name evidence="1" type="ORF">GNZ13_14200</name>
</gene>
<accession>A0A972NLF4</accession>
<sequence length="415" mass="44921">MQLLTLFQVGATPRYGEDEKAALGGNLVSQRAFLTAMITDHCIRHRATLEIRFAASADGAINSFVGLHGDDLDAGEPEGPSTKLVARLLPADYGWRLSNDLKAYNGGIRAPVHVARVIRTAQIMDLPYVPPDPRGTTSHAFDSLRIVPGSPLGGIASARLKRAFPDIEEGPQQFDEKRLCLPFLGSLNGWRAEMRVLFEQMLANRPAIISIGLRPLQEEELDESRLLAAGWRRMLAPALGSLANSGFADAASLSRTFDRFAMPAAYLVQASIKCAALSAESAAGVASVLAACLGGSTGFEIRHPSRSANVRDLPTMYCDYPVPGQPPSDAADLRNDQRERLLADGVVLQEDDPALEFMARVNHIYTLDEIHSVVELPIADDHGLPGMITRPVPPFPTPWTPGDEAAHPVVRIDPM</sequence>
<dbReference type="AlphaFoldDB" id="A0A972NLF4"/>
<organism evidence="1 2">
    <name type="scientific">Paraburkholderia elongata</name>
    <dbReference type="NCBI Taxonomy" id="2675747"/>
    <lineage>
        <taxon>Bacteria</taxon>
        <taxon>Pseudomonadati</taxon>
        <taxon>Pseudomonadota</taxon>
        <taxon>Betaproteobacteria</taxon>
        <taxon>Burkholderiales</taxon>
        <taxon>Burkholderiaceae</taxon>
        <taxon>Paraburkholderia</taxon>
    </lineage>
</organism>
<dbReference type="RefSeq" id="WP_172165211.1">
    <property type="nucleotide sequence ID" value="NZ_WOEZ01000071.1"/>
</dbReference>
<dbReference type="EMBL" id="WOEZ01000071">
    <property type="protein sequence ID" value="NPT55721.1"/>
    <property type="molecule type" value="Genomic_DNA"/>
</dbReference>
<evidence type="ECO:0000313" key="1">
    <source>
        <dbReference type="EMBL" id="NPT55721.1"/>
    </source>
</evidence>
<comment type="caution">
    <text evidence="1">The sequence shown here is derived from an EMBL/GenBank/DDBJ whole genome shotgun (WGS) entry which is preliminary data.</text>
</comment>
<evidence type="ECO:0000313" key="2">
    <source>
        <dbReference type="Proteomes" id="UP000655523"/>
    </source>
</evidence>
<dbReference type="Proteomes" id="UP000655523">
    <property type="component" value="Unassembled WGS sequence"/>
</dbReference>
<reference evidence="1 2" key="1">
    <citation type="submission" date="2019-11" db="EMBL/GenBank/DDBJ databases">
        <title>Metabolism of dissolved organic matter in forest soils.</title>
        <authorList>
            <person name="Cyle K.T."/>
            <person name="Wilhelm R.C."/>
            <person name="Martinez C.E."/>
        </authorList>
    </citation>
    <scope>NUCLEOTIDE SEQUENCE [LARGE SCALE GENOMIC DNA]</scope>
    <source>
        <strain evidence="1 2">5N</strain>
    </source>
</reference>